<dbReference type="Proteomes" id="UP001224139">
    <property type="component" value="Unassembled WGS sequence"/>
</dbReference>
<name>A0ABT7R8P3_9BACI</name>
<protein>
    <submittedName>
        <fullName evidence="5">Class I adenylate-forming enzyme family protein</fullName>
    </submittedName>
</protein>
<dbReference type="Gene3D" id="3.40.50.12780">
    <property type="entry name" value="N-terminal domain of ligase-like"/>
    <property type="match status" value="1"/>
</dbReference>
<reference evidence="5 6" key="1">
    <citation type="submission" date="2023-06" db="EMBL/GenBank/DDBJ databases">
        <title>Comparative genomics of Bacillaceae isolates and their secondary metabolite potential.</title>
        <authorList>
            <person name="Song L."/>
            <person name="Nielsen L.J."/>
            <person name="Mohite O."/>
            <person name="Xu X."/>
            <person name="Weber T."/>
            <person name="Kovacs A.T."/>
        </authorList>
    </citation>
    <scope>NUCLEOTIDE SEQUENCE [LARGE SCALE GENOMIC DNA]</scope>
    <source>
        <strain evidence="5 6">DX2.1</strain>
    </source>
</reference>
<dbReference type="EMBL" id="JAUCFG010000002">
    <property type="protein sequence ID" value="MDM5439302.1"/>
    <property type="molecule type" value="Genomic_DNA"/>
</dbReference>
<organism evidence="5 6">
    <name type="scientific">Bacillus hominis</name>
    <dbReference type="NCBI Taxonomy" id="2817478"/>
    <lineage>
        <taxon>Bacteria</taxon>
        <taxon>Bacillati</taxon>
        <taxon>Bacillota</taxon>
        <taxon>Bacilli</taxon>
        <taxon>Bacillales</taxon>
        <taxon>Bacillaceae</taxon>
        <taxon>Bacillus</taxon>
        <taxon>Bacillus cereus group</taxon>
    </lineage>
</organism>
<dbReference type="InterPro" id="IPR020845">
    <property type="entry name" value="AMP-binding_CS"/>
</dbReference>
<dbReference type="Pfam" id="PF00501">
    <property type="entry name" value="AMP-binding"/>
    <property type="match status" value="1"/>
</dbReference>
<dbReference type="PROSITE" id="PS00455">
    <property type="entry name" value="AMP_BINDING"/>
    <property type="match status" value="1"/>
</dbReference>
<dbReference type="Pfam" id="PF13193">
    <property type="entry name" value="AMP-binding_C"/>
    <property type="match status" value="1"/>
</dbReference>
<keyword evidence="2" id="KW-0436">Ligase</keyword>
<evidence type="ECO:0000259" key="4">
    <source>
        <dbReference type="Pfam" id="PF13193"/>
    </source>
</evidence>
<feature type="domain" description="AMP-dependent synthetase/ligase" evidence="3">
    <location>
        <begin position="20"/>
        <end position="375"/>
    </location>
</feature>
<dbReference type="RefSeq" id="WP_289359525.1">
    <property type="nucleotide sequence ID" value="NZ_JAUCFG010000002.1"/>
</dbReference>
<keyword evidence="6" id="KW-1185">Reference proteome</keyword>
<comment type="similarity">
    <text evidence="1">Belongs to the ATP-dependent AMP-binding enzyme family.</text>
</comment>
<evidence type="ECO:0000313" key="5">
    <source>
        <dbReference type="EMBL" id="MDM5439302.1"/>
    </source>
</evidence>
<comment type="caution">
    <text evidence="5">The sequence shown here is derived from an EMBL/GenBank/DDBJ whole genome shotgun (WGS) entry which is preliminary data.</text>
</comment>
<dbReference type="InterPro" id="IPR025110">
    <property type="entry name" value="AMP-bd_C"/>
</dbReference>
<accession>A0ABT7R8P3</accession>
<evidence type="ECO:0000259" key="3">
    <source>
        <dbReference type="Pfam" id="PF00501"/>
    </source>
</evidence>
<dbReference type="InterPro" id="IPR045851">
    <property type="entry name" value="AMP-bd_C_sf"/>
</dbReference>
<gene>
    <name evidence="5" type="ORF">QUG02_14495</name>
</gene>
<evidence type="ECO:0000256" key="2">
    <source>
        <dbReference type="ARBA" id="ARBA00022598"/>
    </source>
</evidence>
<dbReference type="PANTHER" id="PTHR43201:SF5">
    <property type="entry name" value="MEDIUM-CHAIN ACYL-COA LIGASE ACSF2, MITOCHONDRIAL"/>
    <property type="match status" value="1"/>
</dbReference>
<evidence type="ECO:0000313" key="6">
    <source>
        <dbReference type="Proteomes" id="UP001224139"/>
    </source>
</evidence>
<dbReference type="Gene3D" id="3.30.300.30">
    <property type="match status" value="1"/>
</dbReference>
<dbReference type="SUPFAM" id="SSF56801">
    <property type="entry name" value="Acetyl-CoA synthetase-like"/>
    <property type="match status" value="1"/>
</dbReference>
<evidence type="ECO:0000256" key="1">
    <source>
        <dbReference type="ARBA" id="ARBA00006432"/>
    </source>
</evidence>
<dbReference type="InterPro" id="IPR042099">
    <property type="entry name" value="ANL_N_sf"/>
</dbReference>
<proteinExistence type="inferred from homology"/>
<sequence>MKKNMNLLAVYELLEFVTSSYGEKEAIYDLTRRITYKQLKNEVDCLATAFKRLGVGKGDLIAVSLPNWSETVVIYFAAAKLGAIIVPFNPKYKSYEIEFILKGSAPKLLIASGEFEKNFGFEKVLTMVQKAITVRFPQENLSTYEELMRTEETMDIEPVNINVNEDLFCILYTSGTTGIPKGVMVTHRAVVQSAQTIGIELHCTQEDVFIISAPLFHIFGMAINMLCAVAMGGRIVLQEKFRPRETLQLIEQEKVTIQKGVPTMFIKELELEGFDKYDLSSLRAGLVGAAPIPAKTVTEIRERMGINLCQSFGITETVSVTMTPYSDTKQNIIETLGKAIPGVMLKIVDENRVALPPGEVGEIAVKGFGIMKGYYNMPEQTKQVLDNEGWYYSGDLGTLDHQGYLRFVGRKKEMIIRGGLNVYPQEIEAVIMKHPKVIEAAVVGLPDKVLGEVACAVIRLKNGEVSSEEEMKLYLKEKMAIYKLPEKVIFTDEFPVTASGKIQKLKLREQVSSNISPTV</sequence>
<dbReference type="InterPro" id="IPR000873">
    <property type="entry name" value="AMP-dep_synth/lig_dom"/>
</dbReference>
<dbReference type="PANTHER" id="PTHR43201">
    <property type="entry name" value="ACYL-COA SYNTHETASE"/>
    <property type="match status" value="1"/>
</dbReference>
<feature type="domain" description="AMP-binding enzyme C-terminal" evidence="4">
    <location>
        <begin position="426"/>
        <end position="501"/>
    </location>
</feature>